<dbReference type="PANTHER" id="PTHR43969">
    <property type="entry name" value="GLUTATHIONE S TRANSFERASE D10, ISOFORM A-RELATED"/>
    <property type="match status" value="1"/>
</dbReference>
<organism evidence="4">
    <name type="scientific">Xenocatantops brachycerus</name>
    <dbReference type="NCBI Taxonomy" id="227619"/>
    <lineage>
        <taxon>Eukaryota</taxon>
        <taxon>Metazoa</taxon>
        <taxon>Ecdysozoa</taxon>
        <taxon>Arthropoda</taxon>
        <taxon>Hexapoda</taxon>
        <taxon>Insecta</taxon>
        <taxon>Pterygota</taxon>
        <taxon>Neoptera</taxon>
        <taxon>Polyneoptera</taxon>
        <taxon>Orthoptera</taxon>
        <taxon>Caelifera</taxon>
        <taxon>Acrididea</taxon>
        <taxon>Acridomorpha</taxon>
        <taxon>Acridoidea</taxon>
        <taxon>Acrididae</taxon>
        <taxon>Catantopinae</taxon>
        <taxon>Xenocatantops</taxon>
    </lineage>
</organism>
<dbReference type="SUPFAM" id="SSF52833">
    <property type="entry name" value="Thioredoxin-like"/>
    <property type="match status" value="1"/>
</dbReference>
<dbReference type="PROSITE" id="PS50405">
    <property type="entry name" value="GST_CTER"/>
    <property type="match status" value="1"/>
</dbReference>
<dbReference type="FunFam" id="1.20.1050.10:FF:000007">
    <property type="entry name" value="Glutathione S-transferase 1-1"/>
    <property type="match status" value="1"/>
</dbReference>
<dbReference type="Gene3D" id="3.40.30.10">
    <property type="entry name" value="Glutaredoxin"/>
    <property type="match status" value="1"/>
</dbReference>
<dbReference type="Gene3D" id="1.20.1050.10">
    <property type="match status" value="1"/>
</dbReference>
<dbReference type="Pfam" id="PF00043">
    <property type="entry name" value="GST_C"/>
    <property type="match status" value="1"/>
</dbReference>
<dbReference type="PANTHER" id="PTHR43969:SF7">
    <property type="entry name" value="GST-CONTAINING FLYWCH ZINC-FINGER PROTEIN"/>
    <property type="match status" value="1"/>
</dbReference>
<dbReference type="GO" id="GO:0004364">
    <property type="term" value="F:glutathione transferase activity"/>
    <property type="evidence" value="ECO:0007669"/>
    <property type="project" value="UniProtKB-EC"/>
</dbReference>
<dbReference type="GO" id="GO:0006749">
    <property type="term" value="P:glutathione metabolic process"/>
    <property type="evidence" value="ECO:0007669"/>
    <property type="project" value="TreeGrafter"/>
</dbReference>
<dbReference type="EMBL" id="MN226997">
    <property type="protein sequence ID" value="QII57457.1"/>
    <property type="molecule type" value="mRNA"/>
</dbReference>
<dbReference type="PROSITE" id="PS50404">
    <property type="entry name" value="GST_NTER"/>
    <property type="match status" value="1"/>
</dbReference>
<dbReference type="Pfam" id="PF02798">
    <property type="entry name" value="GST_N"/>
    <property type="match status" value="1"/>
</dbReference>
<dbReference type="InterPro" id="IPR036249">
    <property type="entry name" value="Thioredoxin-like_sf"/>
</dbReference>
<evidence type="ECO:0000313" key="4">
    <source>
        <dbReference type="EMBL" id="QII57457.1"/>
    </source>
</evidence>
<protein>
    <submittedName>
        <fullName evidence="4">Glutathione-S transferase delta3</fullName>
        <ecNumber evidence="4">2.5.1.18</ecNumber>
    </submittedName>
</protein>
<feature type="domain" description="GST C-terminal" evidence="3">
    <location>
        <begin position="89"/>
        <end position="217"/>
    </location>
</feature>
<sequence>MAGLKLYSVSDSPPSTAVKMALEALALEYTNVEVDFAAGEHLSDEFTKKNPQREIPCLDDSGFFLSESIAILQYLADKYGPGHSIYPRDPQQRALVNHRLAFNISTYYARIAEYAVAPIFFDYKRTPDGLKKLKIALNVLNTILERQGTKFAAGEHLTLADVSLVAATMCLEAVEFDLSPWPRVLRWYGDFKQAAPRLWAIAEPAMLELKNFNKSPPDLSSLKHPYHPVRGSK</sequence>
<dbReference type="InterPro" id="IPR004045">
    <property type="entry name" value="Glutathione_S-Trfase_N"/>
</dbReference>
<feature type="domain" description="GST N-terminal" evidence="2">
    <location>
        <begin position="2"/>
        <end position="83"/>
    </location>
</feature>
<accession>A0A6G7K314</accession>
<comment type="similarity">
    <text evidence="1">Belongs to the GST superfamily.</text>
</comment>
<dbReference type="CDD" id="cd03177">
    <property type="entry name" value="GST_C_Delta_Epsilon"/>
    <property type="match status" value="1"/>
</dbReference>
<proteinExistence type="evidence at transcript level"/>
<dbReference type="SFLD" id="SFLDG00358">
    <property type="entry name" value="Main_(cytGST)"/>
    <property type="match status" value="1"/>
</dbReference>
<dbReference type="SFLD" id="SFLDS00019">
    <property type="entry name" value="Glutathione_Transferase_(cytos"/>
    <property type="match status" value="1"/>
</dbReference>
<dbReference type="InterPro" id="IPR010987">
    <property type="entry name" value="Glutathione-S-Trfase_C-like"/>
</dbReference>
<dbReference type="EC" id="2.5.1.18" evidence="4"/>
<reference evidence="4" key="1">
    <citation type="submission" date="2019-07" db="EMBL/GenBank/DDBJ databases">
        <authorList>
            <person name="Ma G."/>
        </authorList>
    </citation>
    <scope>NUCLEOTIDE SEQUENCE</scope>
</reference>
<dbReference type="AlphaFoldDB" id="A0A6G7K314"/>
<evidence type="ECO:0000259" key="2">
    <source>
        <dbReference type="PROSITE" id="PS50404"/>
    </source>
</evidence>
<dbReference type="SUPFAM" id="SSF47616">
    <property type="entry name" value="GST C-terminal domain-like"/>
    <property type="match status" value="1"/>
</dbReference>
<evidence type="ECO:0000259" key="3">
    <source>
        <dbReference type="PROSITE" id="PS50405"/>
    </source>
</evidence>
<keyword evidence="4" id="KW-0808">Transferase</keyword>
<evidence type="ECO:0000256" key="1">
    <source>
        <dbReference type="RuleBase" id="RU003494"/>
    </source>
</evidence>
<dbReference type="InterPro" id="IPR036282">
    <property type="entry name" value="Glutathione-S-Trfase_C_sf"/>
</dbReference>
<dbReference type="InterPro" id="IPR004046">
    <property type="entry name" value="GST_C"/>
</dbReference>
<dbReference type="InterPro" id="IPR040079">
    <property type="entry name" value="Glutathione_S-Trfase"/>
</dbReference>
<name>A0A6G7K314_9ORTH</name>
<dbReference type="FunFam" id="3.40.30.10:FF:000295">
    <property type="entry name" value="Glutathione S-transferase unclassified 1"/>
    <property type="match status" value="1"/>
</dbReference>